<dbReference type="InterPro" id="IPR006384">
    <property type="entry name" value="HAD_hydro_PyrdxlP_Pase-like"/>
</dbReference>
<evidence type="ECO:0000313" key="6">
    <source>
        <dbReference type="Proteomes" id="UP000199337"/>
    </source>
</evidence>
<protein>
    <submittedName>
        <fullName evidence="5">Haloacid Dehalogenase superfamily, subfamily IB, phosphoserine phosphatase-like/2,3-diketo-5-methylthio-1-phosphopentane phosphatase</fullName>
    </submittedName>
</protein>
<dbReference type="InterPro" id="IPR023214">
    <property type="entry name" value="HAD_sf"/>
</dbReference>
<evidence type="ECO:0000256" key="1">
    <source>
        <dbReference type="ARBA" id="ARBA00001946"/>
    </source>
</evidence>
<dbReference type="SUPFAM" id="SSF56784">
    <property type="entry name" value="HAD-like"/>
    <property type="match status" value="1"/>
</dbReference>
<dbReference type="STRING" id="341036.SAMN05660649_01052"/>
<dbReference type="AlphaFoldDB" id="A0A1I2Q5X7"/>
<evidence type="ECO:0000256" key="4">
    <source>
        <dbReference type="ARBA" id="ARBA00022842"/>
    </source>
</evidence>
<sequence length="209" mass="23900">MQRTIFIDFDGTITKRDTCDAMVKAFAGEGWQQINELWEKREISTEECANRTFKLFRATLDDLRNLLDTIEIDDTFGSFVNFCKKEGYPVYILSDGYDFCIEYILNKHGFKLPYYSNKLVYEKEFRITCTYYNQECGLCGTCKRSLIERLTEPNSQTVYVGDGLSDTCPAGYSSLVFAKGRLLEYCRTEGIPALPIVSFADVLAKLSQG</sequence>
<dbReference type="RefSeq" id="WP_092469417.1">
    <property type="nucleotide sequence ID" value="NZ_FOOX01000003.1"/>
</dbReference>
<dbReference type="PANTHER" id="PTHR28181:SF2">
    <property type="entry name" value="PHOSPHORIC MONOESTER HYDROLASE"/>
    <property type="match status" value="1"/>
</dbReference>
<name>A0A1I2Q5X7_9FIRM</name>
<dbReference type="NCBIfam" id="TIGR01488">
    <property type="entry name" value="HAD-SF-IB"/>
    <property type="match status" value="1"/>
</dbReference>
<accession>A0A1I2Q5X7</accession>
<organism evidence="5 6">
    <name type="scientific">Desulfotruncus arcticus DSM 17038</name>
    <dbReference type="NCBI Taxonomy" id="1121424"/>
    <lineage>
        <taxon>Bacteria</taxon>
        <taxon>Bacillati</taxon>
        <taxon>Bacillota</taxon>
        <taxon>Clostridia</taxon>
        <taxon>Eubacteriales</taxon>
        <taxon>Desulfallaceae</taxon>
        <taxon>Desulfotruncus</taxon>
    </lineage>
</organism>
<dbReference type="GO" id="GO:0046872">
    <property type="term" value="F:metal ion binding"/>
    <property type="evidence" value="ECO:0007669"/>
    <property type="project" value="UniProtKB-KW"/>
</dbReference>
<evidence type="ECO:0000256" key="3">
    <source>
        <dbReference type="ARBA" id="ARBA00022801"/>
    </source>
</evidence>
<evidence type="ECO:0000313" key="5">
    <source>
        <dbReference type="EMBL" id="SFG23053.1"/>
    </source>
</evidence>
<dbReference type="Gene3D" id="3.40.50.1000">
    <property type="entry name" value="HAD superfamily/HAD-like"/>
    <property type="match status" value="1"/>
</dbReference>
<dbReference type="Proteomes" id="UP000199337">
    <property type="component" value="Unassembled WGS sequence"/>
</dbReference>
<dbReference type="InterPro" id="IPR050849">
    <property type="entry name" value="HAD-like_hydrolase_phosphatase"/>
</dbReference>
<keyword evidence="2" id="KW-0479">Metal-binding</keyword>
<evidence type="ECO:0000256" key="2">
    <source>
        <dbReference type="ARBA" id="ARBA00022723"/>
    </source>
</evidence>
<dbReference type="OrthoDB" id="9804940at2"/>
<proteinExistence type="predicted"/>
<dbReference type="NCBIfam" id="TIGR01489">
    <property type="entry name" value="DKMTPPase-SF"/>
    <property type="match status" value="1"/>
</dbReference>
<dbReference type="Gene3D" id="3.90.1470.20">
    <property type="match status" value="1"/>
</dbReference>
<dbReference type="InterPro" id="IPR016965">
    <property type="entry name" value="Pase_PHOSPHO-typ"/>
</dbReference>
<dbReference type="GO" id="GO:0016791">
    <property type="term" value="F:phosphatase activity"/>
    <property type="evidence" value="ECO:0007669"/>
    <property type="project" value="InterPro"/>
</dbReference>
<comment type="cofactor">
    <cofactor evidence="1">
        <name>Mg(2+)</name>
        <dbReference type="ChEBI" id="CHEBI:18420"/>
    </cofactor>
</comment>
<dbReference type="PANTHER" id="PTHR28181">
    <property type="entry name" value="UPF0655 PROTEIN YCR015C"/>
    <property type="match status" value="1"/>
</dbReference>
<gene>
    <name evidence="5" type="ORF">SAMN05660649_01052</name>
</gene>
<dbReference type="Pfam" id="PF06888">
    <property type="entry name" value="Put_Phosphatase"/>
    <property type="match status" value="1"/>
</dbReference>
<dbReference type="InterPro" id="IPR036412">
    <property type="entry name" value="HAD-like_sf"/>
</dbReference>
<dbReference type="EMBL" id="FOOX01000003">
    <property type="protein sequence ID" value="SFG23053.1"/>
    <property type="molecule type" value="Genomic_DNA"/>
</dbReference>
<reference evidence="6" key="1">
    <citation type="submission" date="2016-10" db="EMBL/GenBank/DDBJ databases">
        <authorList>
            <person name="Varghese N."/>
            <person name="Submissions S."/>
        </authorList>
    </citation>
    <scope>NUCLEOTIDE SEQUENCE [LARGE SCALE GENOMIC DNA]</scope>
    <source>
        <strain evidence="6">DSM 17038</strain>
    </source>
</reference>
<keyword evidence="4" id="KW-0460">Magnesium</keyword>
<keyword evidence="3" id="KW-0378">Hydrolase</keyword>
<keyword evidence="6" id="KW-1185">Reference proteome</keyword>